<evidence type="ECO:0000313" key="3">
    <source>
        <dbReference type="Proteomes" id="UP000199181"/>
    </source>
</evidence>
<keyword evidence="3" id="KW-1185">Reference proteome</keyword>
<sequence length="178" mass="18616">MPRPLPSRFLLLLAAACGAPPVAPGPASEPPQVVLHGVQLQSYEAERLVLSGRAEQMTYQRSEGLFTATDTVLRFPAPAGARPSPEGGTEVRAPLMEGSLSTRQLEASGGVVLRSPEGVVARTPRATYDAPAQTIRGREGVAAQGQDYSLRADAFSLSLPEGTFTFEGSVETVVGGAQ</sequence>
<accession>A0A1I0HR15</accession>
<feature type="chain" id="PRO_5011605964" evidence="1">
    <location>
        <begin position="20"/>
        <end position="178"/>
    </location>
</feature>
<feature type="signal peptide" evidence="1">
    <location>
        <begin position="1"/>
        <end position="19"/>
    </location>
</feature>
<organism evidence="2 3">
    <name type="scientific">Stigmatella erecta</name>
    <dbReference type="NCBI Taxonomy" id="83460"/>
    <lineage>
        <taxon>Bacteria</taxon>
        <taxon>Pseudomonadati</taxon>
        <taxon>Myxococcota</taxon>
        <taxon>Myxococcia</taxon>
        <taxon>Myxococcales</taxon>
        <taxon>Cystobacterineae</taxon>
        <taxon>Archangiaceae</taxon>
        <taxon>Stigmatella</taxon>
    </lineage>
</organism>
<dbReference type="AlphaFoldDB" id="A0A1I0HR15"/>
<dbReference type="Proteomes" id="UP000199181">
    <property type="component" value="Unassembled WGS sequence"/>
</dbReference>
<gene>
    <name evidence="2" type="ORF">SAMN05443639_10556</name>
</gene>
<evidence type="ECO:0000256" key="1">
    <source>
        <dbReference type="SAM" id="SignalP"/>
    </source>
</evidence>
<protein>
    <submittedName>
        <fullName evidence="2">Lipopolysaccharide export system protein LptC</fullName>
    </submittedName>
</protein>
<dbReference type="RefSeq" id="WP_093519453.1">
    <property type="nucleotide sequence ID" value="NZ_FOIJ01000005.1"/>
</dbReference>
<evidence type="ECO:0000313" key="2">
    <source>
        <dbReference type="EMBL" id="SET86230.1"/>
    </source>
</evidence>
<keyword evidence="1" id="KW-0732">Signal</keyword>
<name>A0A1I0HR15_9BACT</name>
<proteinExistence type="predicted"/>
<dbReference type="EMBL" id="FOIJ01000005">
    <property type="protein sequence ID" value="SET86230.1"/>
    <property type="molecule type" value="Genomic_DNA"/>
</dbReference>
<reference evidence="3" key="1">
    <citation type="submission" date="2016-10" db="EMBL/GenBank/DDBJ databases">
        <authorList>
            <person name="Varghese N."/>
            <person name="Submissions S."/>
        </authorList>
    </citation>
    <scope>NUCLEOTIDE SEQUENCE [LARGE SCALE GENOMIC DNA]</scope>
    <source>
        <strain evidence="3">DSM 16858</strain>
    </source>
</reference>